<keyword evidence="8" id="KW-1185">Reference proteome</keyword>
<dbReference type="InterPro" id="IPR001647">
    <property type="entry name" value="HTH_TetR"/>
</dbReference>
<evidence type="ECO:0000259" key="6">
    <source>
        <dbReference type="PROSITE" id="PS50977"/>
    </source>
</evidence>
<keyword evidence="1" id="KW-0678">Repressor</keyword>
<organism evidence="7 8">
    <name type="scientific">Burkholderia paludis</name>
    <dbReference type="NCBI Taxonomy" id="1506587"/>
    <lineage>
        <taxon>Bacteria</taxon>
        <taxon>Pseudomonadati</taxon>
        <taxon>Pseudomonadota</taxon>
        <taxon>Betaproteobacteria</taxon>
        <taxon>Burkholderiales</taxon>
        <taxon>Burkholderiaceae</taxon>
        <taxon>Burkholderia</taxon>
        <taxon>Burkholderia cepacia complex</taxon>
    </lineage>
</organism>
<keyword evidence="4" id="KW-0804">Transcription</keyword>
<evidence type="ECO:0000256" key="5">
    <source>
        <dbReference type="PROSITE-ProRule" id="PRU00335"/>
    </source>
</evidence>
<dbReference type="Pfam" id="PF00440">
    <property type="entry name" value="TetR_N"/>
    <property type="match status" value="1"/>
</dbReference>
<dbReference type="InterPro" id="IPR023772">
    <property type="entry name" value="DNA-bd_HTH_TetR-type_CS"/>
</dbReference>
<dbReference type="PANTHER" id="PTHR30055:SF234">
    <property type="entry name" value="HTH-TYPE TRANSCRIPTIONAL REGULATOR BETI"/>
    <property type="match status" value="1"/>
</dbReference>
<evidence type="ECO:0000256" key="1">
    <source>
        <dbReference type="ARBA" id="ARBA00022491"/>
    </source>
</evidence>
<gene>
    <name evidence="7" type="ORF">BPA30113_06112</name>
</gene>
<keyword evidence="2" id="KW-0805">Transcription regulation</keyword>
<dbReference type="PROSITE" id="PS50977">
    <property type="entry name" value="HTH_TETR_2"/>
    <property type="match status" value="1"/>
</dbReference>
<dbReference type="PRINTS" id="PR00455">
    <property type="entry name" value="HTHTETR"/>
</dbReference>
<dbReference type="InterPro" id="IPR009057">
    <property type="entry name" value="Homeodomain-like_sf"/>
</dbReference>
<reference evidence="7 8" key="1">
    <citation type="submission" date="2019-09" db="EMBL/GenBank/DDBJ databases">
        <authorList>
            <person name="Depoorter E."/>
        </authorList>
    </citation>
    <scope>NUCLEOTIDE SEQUENCE [LARGE SCALE GENOMIC DNA]</scope>
    <source>
        <strain evidence="7">LMG 30113</strain>
    </source>
</reference>
<sequence length="203" mass="22612">MKHDPFSAVHIRKVPRQRRSSNTVDLILATARRLWSERGPRGYTTNEIARVAGISVGSLYQYFPNKDAVLHALVQQELEQLIDALSSHHAWQREGSGLHDLILALVTHRGRFVTVQKMHCACADASRPAYVGEPLAGIHDVFVSALERDEFVSDLEIRTVAVDMVAIIHGMLRAANPNPADDATQLVERIGRAVFGYLEASRR</sequence>
<dbReference type="GO" id="GO:0003700">
    <property type="term" value="F:DNA-binding transcription factor activity"/>
    <property type="evidence" value="ECO:0007669"/>
    <property type="project" value="TreeGrafter"/>
</dbReference>
<dbReference type="RefSeq" id="WP_160257567.1">
    <property type="nucleotide sequence ID" value="NZ_CABVQD010000031.1"/>
</dbReference>
<evidence type="ECO:0000313" key="8">
    <source>
        <dbReference type="Proteomes" id="UP000494330"/>
    </source>
</evidence>
<dbReference type="Gene3D" id="1.10.357.10">
    <property type="entry name" value="Tetracycline Repressor, domain 2"/>
    <property type="match status" value="1"/>
</dbReference>
<name>A0A6J5EYG0_9BURK</name>
<feature type="domain" description="HTH tetR-type" evidence="6">
    <location>
        <begin position="21"/>
        <end position="81"/>
    </location>
</feature>
<proteinExistence type="predicted"/>
<evidence type="ECO:0000256" key="2">
    <source>
        <dbReference type="ARBA" id="ARBA00023015"/>
    </source>
</evidence>
<dbReference type="PANTHER" id="PTHR30055">
    <property type="entry name" value="HTH-TYPE TRANSCRIPTIONAL REGULATOR RUTR"/>
    <property type="match status" value="1"/>
</dbReference>
<dbReference type="GO" id="GO:0000976">
    <property type="term" value="F:transcription cis-regulatory region binding"/>
    <property type="evidence" value="ECO:0007669"/>
    <property type="project" value="TreeGrafter"/>
</dbReference>
<keyword evidence="3 5" id="KW-0238">DNA-binding</keyword>
<dbReference type="EMBL" id="CABVQD010000031">
    <property type="protein sequence ID" value="VWC27931.1"/>
    <property type="molecule type" value="Genomic_DNA"/>
</dbReference>
<evidence type="ECO:0000313" key="7">
    <source>
        <dbReference type="EMBL" id="VWC27931.1"/>
    </source>
</evidence>
<dbReference type="SUPFAM" id="SSF46689">
    <property type="entry name" value="Homeodomain-like"/>
    <property type="match status" value="1"/>
</dbReference>
<accession>A0A6J5EYG0</accession>
<dbReference type="PROSITE" id="PS01081">
    <property type="entry name" value="HTH_TETR_1"/>
    <property type="match status" value="1"/>
</dbReference>
<dbReference type="AlphaFoldDB" id="A0A6J5EYG0"/>
<protein>
    <submittedName>
        <fullName evidence="7">TetR family transcriptional regulator</fullName>
    </submittedName>
</protein>
<dbReference type="InterPro" id="IPR050109">
    <property type="entry name" value="HTH-type_TetR-like_transc_reg"/>
</dbReference>
<evidence type="ECO:0000256" key="4">
    <source>
        <dbReference type="ARBA" id="ARBA00023163"/>
    </source>
</evidence>
<dbReference type="Proteomes" id="UP000494330">
    <property type="component" value="Unassembled WGS sequence"/>
</dbReference>
<evidence type="ECO:0000256" key="3">
    <source>
        <dbReference type="ARBA" id="ARBA00023125"/>
    </source>
</evidence>
<feature type="DNA-binding region" description="H-T-H motif" evidence="5">
    <location>
        <begin position="44"/>
        <end position="63"/>
    </location>
</feature>